<comment type="function">
    <text evidence="9">Stores iron in a soluble, non-toxic, readily available form. Important for iron homeostasis. Iron is taken up in the ferrous form and deposited as ferric hydroxides after oxidation.</text>
</comment>
<evidence type="ECO:0000259" key="10">
    <source>
        <dbReference type="PROSITE" id="PS50905"/>
    </source>
</evidence>
<dbReference type="GO" id="GO:0006879">
    <property type="term" value="P:intracellular iron ion homeostasis"/>
    <property type="evidence" value="ECO:0007669"/>
    <property type="project" value="UniProtKB-KW"/>
</dbReference>
<dbReference type="PANTHER" id="PTHR11431:SF75">
    <property type="entry name" value="FERRITIN"/>
    <property type="match status" value="1"/>
</dbReference>
<dbReference type="Proteomes" id="UP000272942">
    <property type="component" value="Unassembled WGS sequence"/>
</dbReference>
<dbReference type="WBParaSite" id="ECPE_0001546301-mRNA-1">
    <property type="protein sequence ID" value="ECPE_0001546301-mRNA-1"/>
    <property type="gene ID" value="ECPE_0001546301"/>
</dbReference>
<organism evidence="13">
    <name type="scientific">Echinostoma caproni</name>
    <dbReference type="NCBI Taxonomy" id="27848"/>
    <lineage>
        <taxon>Eukaryota</taxon>
        <taxon>Metazoa</taxon>
        <taxon>Spiralia</taxon>
        <taxon>Lophotrochozoa</taxon>
        <taxon>Platyhelminthes</taxon>
        <taxon>Trematoda</taxon>
        <taxon>Digenea</taxon>
        <taxon>Plagiorchiida</taxon>
        <taxon>Echinostomata</taxon>
        <taxon>Echinostomatoidea</taxon>
        <taxon>Echinostomatidae</taxon>
        <taxon>Echinostoma</taxon>
    </lineage>
</organism>
<dbReference type="InterPro" id="IPR012347">
    <property type="entry name" value="Ferritin-like"/>
</dbReference>
<dbReference type="EMBL" id="UZAN01060492">
    <property type="protein sequence ID" value="VDP92695.1"/>
    <property type="molecule type" value="Genomic_DNA"/>
</dbReference>
<evidence type="ECO:0000256" key="1">
    <source>
        <dbReference type="ARBA" id="ARBA00007513"/>
    </source>
</evidence>
<evidence type="ECO:0000256" key="4">
    <source>
        <dbReference type="ARBA" id="ARBA00023002"/>
    </source>
</evidence>
<keyword evidence="12" id="KW-1185">Reference proteome</keyword>
<evidence type="ECO:0000256" key="9">
    <source>
        <dbReference type="RuleBase" id="RU361145"/>
    </source>
</evidence>
<protein>
    <recommendedName>
        <fullName evidence="9">Ferritin</fullName>
        <ecNumber evidence="9">1.16.3.1</ecNumber>
    </recommendedName>
</protein>
<dbReference type="PROSITE" id="PS50905">
    <property type="entry name" value="FERRITIN_LIKE"/>
    <property type="match status" value="1"/>
</dbReference>
<comment type="catalytic activity">
    <reaction evidence="7 9">
        <text>4 Fe(2+) + O2 + 4 H(+) = 4 Fe(3+) + 2 H2O</text>
        <dbReference type="Rhea" id="RHEA:11148"/>
        <dbReference type="ChEBI" id="CHEBI:15377"/>
        <dbReference type="ChEBI" id="CHEBI:15378"/>
        <dbReference type="ChEBI" id="CHEBI:15379"/>
        <dbReference type="ChEBI" id="CHEBI:29033"/>
        <dbReference type="ChEBI" id="CHEBI:29034"/>
        <dbReference type="EC" id="1.16.3.1"/>
    </reaction>
</comment>
<dbReference type="GO" id="GO:0008199">
    <property type="term" value="F:ferric iron binding"/>
    <property type="evidence" value="ECO:0007669"/>
    <property type="project" value="InterPro"/>
</dbReference>
<dbReference type="SUPFAM" id="SSF47240">
    <property type="entry name" value="Ferritin-like"/>
    <property type="match status" value="1"/>
</dbReference>
<evidence type="ECO:0000256" key="6">
    <source>
        <dbReference type="ARBA" id="ARBA00025111"/>
    </source>
</evidence>
<dbReference type="InterPro" id="IPR008331">
    <property type="entry name" value="Ferritin_DPS_dom"/>
</dbReference>
<dbReference type="OrthoDB" id="6264668at2759"/>
<feature type="binding site" evidence="8">
    <location>
        <position position="106"/>
    </location>
    <ligand>
        <name>Fe cation</name>
        <dbReference type="ChEBI" id="CHEBI:24875"/>
        <label>1</label>
    </ligand>
</feature>
<accession>A0A183B888</accession>
<gene>
    <name evidence="11" type="ORF">ECPE_LOCUS15423</name>
</gene>
<dbReference type="InterPro" id="IPR009078">
    <property type="entry name" value="Ferritin-like_SF"/>
</dbReference>
<dbReference type="AlphaFoldDB" id="A0A183B888"/>
<dbReference type="Pfam" id="PF00210">
    <property type="entry name" value="Ferritin"/>
    <property type="match status" value="1"/>
</dbReference>
<evidence type="ECO:0000256" key="5">
    <source>
        <dbReference type="ARBA" id="ARBA00023004"/>
    </source>
</evidence>
<feature type="domain" description="Ferritin-like diiron" evidence="10">
    <location>
        <begin position="6"/>
        <end position="158"/>
    </location>
</feature>
<dbReference type="EC" id="1.16.3.1" evidence="9"/>
<proteinExistence type="inferred from homology"/>
<keyword evidence="3 8" id="KW-0479">Metal-binding</keyword>
<dbReference type="Gene3D" id="1.20.1260.10">
    <property type="match status" value="1"/>
</dbReference>
<evidence type="ECO:0000256" key="2">
    <source>
        <dbReference type="ARBA" id="ARBA00022434"/>
    </source>
</evidence>
<name>A0A183B888_9TREM</name>
<dbReference type="GO" id="GO:0006826">
    <property type="term" value="P:iron ion transport"/>
    <property type="evidence" value="ECO:0007669"/>
    <property type="project" value="InterPro"/>
</dbReference>
<dbReference type="GO" id="GO:0004322">
    <property type="term" value="F:ferroxidase activity"/>
    <property type="evidence" value="ECO:0007669"/>
    <property type="project" value="UniProtKB-EC"/>
</dbReference>
<reference evidence="13" key="1">
    <citation type="submission" date="2016-06" db="UniProtKB">
        <authorList>
            <consortium name="WormBaseParasite"/>
        </authorList>
    </citation>
    <scope>IDENTIFICATION</scope>
</reference>
<keyword evidence="4 9" id="KW-0560">Oxidoreductase</keyword>
<dbReference type="InterPro" id="IPR001519">
    <property type="entry name" value="Ferritin"/>
</dbReference>
<dbReference type="GO" id="GO:0005737">
    <property type="term" value="C:cytoplasm"/>
    <property type="evidence" value="ECO:0007669"/>
    <property type="project" value="TreeGrafter"/>
</dbReference>
<evidence type="ECO:0000313" key="12">
    <source>
        <dbReference type="Proteomes" id="UP000272942"/>
    </source>
</evidence>
<keyword evidence="5 8" id="KW-0408">Iron</keyword>
<evidence type="ECO:0000313" key="11">
    <source>
        <dbReference type="EMBL" id="VDP92695.1"/>
    </source>
</evidence>
<evidence type="ECO:0000313" key="13">
    <source>
        <dbReference type="WBParaSite" id="ECPE_0001546301-mRNA-1"/>
    </source>
</evidence>
<keyword evidence="2 9" id="KW-0409">Iron storage</keyword>
<dbReference type="InterPro" id="IPR009040">
    <property type="entry name" value="Ferritin-like_diiron"/>
</dbReference>
<reference evidence="11 12" key="2">
    <citation type="submission" date="2018-11" db="EMBL/GenBank/DDBJ databases">
        <authorList>
            <consortium name="Pathogen Informatics"/>
        </authorList>
    </citation>
    <scope>NUCLEOTIDE SEQUENCE [LARGE SCALE GENOMIC DNA]</scope>
    <source>
        <strain evidence="11 12">Egypt</strain>
    </source>
</reference>
<sequence length="212" mass="24809">MLSTRTNYPPECEQVVNQTIQLLQSASLTYDVLGATCATEEVSMPGFCKFYRLCSLRSRKMSEYWINWQTMRGGKMMVSEIKPMIACNELCQQGLEKLVETGVDIEKRVEEQFRHLRQVTQSKEDWATVEYVDRKFLIPQVVVIKMMVNHVNGLRLCKNHYVYDRKSMIKESKTIRRCIQFRKQVESNCSSTCKPEKNVFSTSIWSFTYPIV</sequence>
<evidence type="ECO:0000256" key="7">
    <source>
        <dbReference type="ARBA" id="ARBA00047990"/>
    </source>
</evidence>
<evidence type="ECO:0000256" key="3">
    <source>
        <dbReference type="ARBA" id="ARBA00022723"/>
    </source>
</evidence>
<comment type="function">
    <text evidence="6">Stores iron in a soluble, non-toxic, readily available form. Important for iron homeostasis. Has ferroxidase activity. Iron is taken up in the ferrous form and deposited as ferric hydroxides after oxidation.</text>
</comment>
<feature type="binding site" evidence="8">
    <location>
        <position position="140"/>
    </location>
    <ligand>
        <name>Fe cation</name>
        <dbReference type="ChEBI" id="CHEBI:24875"/>
        <label>1</label>
    </ligand>
</feature>
<evidence type="ECO:0000256" key="8">
    <source>
        <dbReference type="PIRSR" id="PIRSR601519-1"/>
    </source>
</evidence>
<dbReference type="PANTHER" id="PTHR11431">
    <property type="entry name" value="FERRITIN"/>
    <property type="match status" value="1"/>
</dbReference>
<dbReference type="GO" id="GO:0008198">
    <property type="term" value="F:ferrous iron binding"/>
    <property type="evidence" value="ECO:0007669"/>
    <property type="project" value="TreeGrafter"/>
</dbReference>
<comment type="similarity">
    <text evidence="1 9">Belongs to the ferritin family.</text>
</comment>